<dbReference type="EMBL" id="JAQIZT010000008">
    <property type="protein sequence ID" value="KAJ6987949.1"/>
    <property type="molecule type" value="Genomic_DNA"/>
</dbReference>
<sequence length="57" mass="6454">MKTLCLMKRCIRKQLEVRLIRVMVSKSALSLPVPTRCTIDDFFSCSINTSLDDCSGE</sequence>
<gene>
    <name evidence="1" type="ORF">NC653_021019</name>
</gene>
<dbReference type="AlphaFoldDB" id="A0AAD6MLW6"/>
<keyword evidence="2" id="KW-1185">Reference proteome</keyword>
<organism evidence="1 2">
    <name type="scientific">Populus alba x Populus x berolinensis</name>
    <dbReference type="NCBI Taxonomy" id="444605"/>
    <lineage>
        <taxon>Eukaryota</taxon>
        <taxon>Viridiplantae</taxon>
        <taxon>Streptophyta</taxon>
        <taxon>Embryophyta</taxon>
        <taxon>Tracheophyta</taxon>
        <taxon>Spermatophyta</taxon>
        <taxon>Magnoliopsida</taxon>
        <taxon>eudicotyledons</taxon>
        <taxon>Gunneridae</taxon>
        <taxon>Pentapetalae</taxon>
        <taxon>rosids</taxon>
        <taxon>fabids</taxon>
        <taxon>Malpighiales</taxon>
        <taxon>Salicaceae</taxon>
        <taxon>Saliceae</taxon>
        <taxon>Populus</taxon>
    </lineage>
</organism>
<protein>
    <submittedName>
        <fullName evidence="1">Uncharacterized protein</fullName>
    </submittedName>
</protein>
<accession>A0AAD6MLW6</accession>
<reference evidence="1" key="1">
    <citation type="journal article" date="2023" name="Mol. Ecol. Resour.">
        <title>Chromosome-level genome assembly of a triploid poplar Populus alba 'Berolinensis'.</title>
        <authorList>
            <person name="Chen S."/>
            <person name="Yu Y."/>
            <person name="Wang X."/>
            <person name="Wang S."/>
            <person name="Zhang T."/>
            <person name="Zhou Y."/>
            <person name="He R."/>
            <person name="Meng N."/>
            <person name="Wang Y."/>
            <person name="Liu W."/>
            <person name="Liu Z."/>
            <person name="Liu J."/>
            <person name="Guo Q."/>
            <person name="Huang H."/>
            <person name="Sederoff R.R."/>
            <person name="Wang G."/>
            <person name="Qu G."/>
            <person name="Chen S."/>
        </authorList>
    </citation>
    <scope>NUCLEOTIDE SEQUENCE</scope>
    <source>
        <strain evidence="1">SC-2020</strain>
    </source>
</reference>
<comment type="caution">
    <text evidence="1">The sequence shown here is derived from an EMBL/GenBank/DDBJ whole genome shotgun (WGS) entry which is preliminary data.</text>
</comment>
<evidence type="ECO:0000313" key="1">
    <source>
        <dbReference type="EMBL" id="KAJ6987949.1"/>
    </source>
</evidence>
<dbReference type="Proteomes" id="UP001164929">
    <property type="component" value="Chromosome 8"/>
</dbReference>
<name>A0AAD6MLW6_9ROSI</name>
<proteinExistence type="predicted"/>
<evidence type="ECO:0000313" key="2">
    <source>
        <dbReference type="Proteomes" id="UP001164929"/>
    </source>
</evidence>